<reference evidence="1 2" key="1">
    <citation type="submission" date="2024-10" db="EMBL/GenBank/DDBJ databases">
        <title>The Natural Products Discovery Center: Release of the First 8490 Sequenced Strains for Exploring Actinobacteria Biosynthetic Diversity.</title>
        <authorList>
            <person name="Kalkreuter E."/>
            <person name="Kautsar S.A."/>
            <person name="Yang D."/>
            <person name="Bader C.D."/>
            <person name="Teijaro C.N."/>
            <person name="Fluegel L."/>
            <person name="Davis C.M."/>
            <person name="Simpson J.R."/>
            <person name="Lauterbach L."/>
            <person name="Steele A.D."/>
            <person name="Gui C."/>
            <person name="Meng S."/>
            <person name="Li G."/>
            <person name="Viehrig K."/>
            <person name="Ye F."/>
            <person name="Su P."/>
            <person name="Kiefer A.F."/>
            <person name="Nichols A."/>
            <person name="Cepeda A.J."/>
            <person name="Yan W."/>
            <person name="Fan B."/>
            <person name="Jiang Y."/>
            <person name="Adhikari A."/>
            <person name="Zheng C.-J."/>
            <person name="Schuster L."/>
            <person name="Cowan T.M."/>
            <person name="Smanski M.J."/>
            <person name="Chevrette M.G."/>
            <person name="De Carvalho L.P.S."/>
            <person name="Shen B."/>
        </authorList>
    </citation>
    <scope>NUCLEOTIDE SEQUENCE [LARGE SCALE GENOMIC DNA]</scope>
    <source>
        <strain evidence="1 2">NPDC019377</strain>
    </source>
</reference>
<name>A0ABW7VZV6_9NOCA</name>
<dbReference type="Proteomes" id="UP001611494">
    <property type="component" value="Unassembled WGS sequence"/>
</dbReference>
<evidence type="ECO:0000313" key="2">
    <source>
        <dbReference type="Proteomes" id="UP001611494"/>
    </source>
</evidence>
<sequence>MGNGVAVALRDAAELCRRLGAPRAGVRAYEKQMLGMVSGPWQSLRAVAESLRAGG</sequence>
<protein>
    <submittedName>
        <fullName evidence="1">Uncharacterized protein</fullName>
    </submittedName>
</protein>
<organism evidence="1 2">
    <name type="scientific">Nocardia testacea</name>
    <dbReference type="NCBI Taxonomy" id="248551"/>
    <lineage>
        <taxon>Bacteria</taxon>
        <taxon>Bacillati</taxon>
        <taxon>Actinomycetota</taxon>
        <taxon>Actinomycetes</taxon>
        <taxon>Mycobacteriales</taxon>
        <taxon>Nocardiaceae</taxon>
        <taxon>Nocardia</taxon>
    </lineage>
</organism>
<proteinExistence type="predicted"/>
<dbReference type="RefSeq" id="WP_397062341.1">
    <property type="nucleotide sequence ID" value="NZ_JBIRYL010000002.1"/>
</dbReference>
<comment type="caution">
    <text evidence="1">The sequence shown here is derived from an EMBL/GenBank/DDBJ whole genome shotgun (WGS) entry which is preliminary data.</text>
</comment>
<gene>
    <name evidence="1" type="ORF">ACH49Z_14330</name>
</gene>
<dbReference type="EMBL" id="JBIRYL010000002">
    <property type="protein sequence ID" value="MFI2231018.1"/>
    <property type="molecule type" value="Genomic_DNA"/>
</dbReference>
<evidence type="ECO:0000313" key="1">
    <source>
        <dbReference type="EMBL" id="MFI2231018.1"/>
    </source>
</evidence>
<keyword evidence="2" id="KW-1185">Reference proteome</keyword>
<accession>A0ABW7VZV6</accession>